<dbReference type="CDD" id="cd01948">
    <property type="entry name" value="EAL"/>
    <property type="match status" value="1"/>
</dbReference>
<dbReference type="NCBIfam" id="TIGR00229">
    <property type="entry name" value="sensory_box"/>
    <property type="match status" value="1"/>
</dbReference>
<dbReference type="PANTHER" id="PTHR44757:SF2">
    <property type="entry name" value="BIOFILM ARCHITECTURE MAINTENANCE PROTEIN MBAA"/>
    <property type="match status" value="1"/>
</dbReference>
<dbReference type="PROSITE" id="PS50113">
    <property type="entry name" value="PAC"/>
    <property type="match status" value="1"/>
</dbReference>
<dbReference type="Gene3D" id="3.20.20.450">
    <property type="entry name" value="EAL domain"/>
    <property type="match status" value="1"/>
</dbReference>
<evidence type="ECO:0000313" key="5">
    <source>
        <dbReference type="EMBL" id="UGS37511.1"/>
    </source>
</evidence>
<dbReference type="AlphaFoldDB" id="A0A9E6Y053"/>
<evidence type="ECO:0000259" key="1">
    <source>
        <dbReference type="PROSITE" id="PS50112"/>
    </source>
</evidence>
<dbReference type="Pfam" id="PF00990">
    <property type="entry name" value="GGDEF"/>
    <property type="match status" value="1"/>
</dbReference>
<dbReference type="InterPro" id="IPR000700">
    <property type="entry name" value="PAS-assoc_C"/>
</dbReference>
<dbReference type="PROSITE" id="PS50112">
    <property type="entry name" value="PAS"/>
    <property type="match status" value="1"/>
</dbReference>
<dbReference type="InterPro" id="IPR029787">
    <property type="entry name" value="Nucleotide_cyclase"/>
</dbReference>
<dbReference type="SMART" id="SM00086">
    <property type="entry name" value="PAC"/>
    <property type="match status" value="1"/>
</dbReference>
<dbReference type="InterPro" id="IPR001610">
    <property type="entry name" value="PAC"/>
</dbReference>
<dbReference type="Gene3D" id="3.30.450.20">
    <property type="entry name" value="PAS domain"/>
    <property type="match status" value="1"/>
</dbReference>
<dbReference type="Gene3D" id="3.30.450.40">
    <property type="match status" value="1"/>
</dbReference>
<dbReference type="Proteomes" id="UP001162834">
    <property type="component" value="Chromosome"/>
</dbReference>
<dbReference type="InterPro" id="IPR035965">
    <property type="entry name" value="PAS-like_dom_sf"/>
</dbReference>
<dbReference type="Pfam" id="PF01590">
    <property type="entry name" value="GAF"/>
    <property type="match status" value="1"/>
</dbReference>
<feature type="domain" description="PAS" evidence="1">
    <location>
        <begin position="20"/>
        <end position="75"/>
    </location>
</feature>
<dbReference type="SMART" id="SM00267">
    <property type="entry name" value="GGDEF"/>
    <property type="match status" value="1"/>
</dbReference>
<dbReference type="RefSeq" id="WP_259311565.1">
    <property type="nucleotide sequence ID" value="NZ_CP087164.1"/>
</dbReference>
<protein>
    <recommendedName>
        <fullName evidence="7">EAL domain-containing protein</fullName>
    </recommendedName>
</protein>
<dbReference type="Pfam" id="PF08448">
    <property type="entry name" value="PAS_4"/>
    <property type="match status" value="1"/>
</dbReference>
<dbReference type="Pfam" id="PF00563">
    <property type="entry name" value="EAL"/>
    <property type="match status" value="1"/>
</dbReference>
<proteinExistence type="predicted"/>
<evidence type="ECO:0000259" key="2">
    <source>
        <dbReference type="PROSITE" id="PS50113"/>
    </source>
</evidence>
<sequence>MGRPTLDTLGRAFTGSLIGMALVDLDGNWLEVNAALCRMVGRPADELLGRPVHEVTHPDDVRESHRTAELVAAGGSRTFEMRYLYADGSTVWVRVTSSIVCSDDGNPQAVFNQVEDVTAARDAEEVARLRLAQQTAVAWLGQRALAEPDLDALLEAATAVAAATLGVPFGSFMRLLPDGDTVEPVTMTGWDVARRPFSLRETGGVAAAVFAGSGPLVVEDAETETRFSPEDLQADGVASCLCTPVAGEGDEVYGALGVFSAERRAFTNDDTAFVTSVANVITGAMRRDVAARRLRHQSLHDPLTQLPNRSLLLDRLRHGMARAQRDGSTLALLFCDVDDFKYVNDSLGHDAGDRLLAALAVRLQDALRTADTLARFGGDEFVVLCEGLRDPAEAVRVAGRLMEVCREPIDLGAIEHVPTTSIGIAIARPDGEVDPEGLLRDADVAMYGAKSRGKGRYEVFDSRMRARTIDRITLTGDLRRALAGGELELHYQPIVSLHRREVSALEALVRWRHPARGLLMPATFIGLAEDNGLIHELGRWIVEEAISSAAAWRRAGTPVLDRLMVGVNVSWRQLAQGTLIEDVGGALADHALDPGAFCVEVTETALMEEPERARTALAQLRAMGVHLGLDDFGTGHSSLSVLRDFDLDMIKLDRSFVAGSGGWAIIHAVREMASSLNLLVVAEGIEEPEQAERVEAIGCDFGQGWLYCRPAAADALAADVVRLEGELRARR</sequence>
<dbReference type="InterPro" id="IPR013656">
    <property type="entry name" value="PAS_4"/>
</dbReference>
<dbReference type="CDD" id="cd00130">
    <property type="entry name" value="PAS"/>
    <property type="match status" value="1"/>
</dbReference>
<dbReference type="NCBIfam" id="TIGR00254">
    <property type="entry name" value="GGDEF"/>
    <property type="match status" value="1"/>
</dbReference>
<feature type="domain" description="EAL" evidence="3">
    <location>
        <begin position="471"/>
        <end position="724"/>
    </location>
</feature>
<feature type="domain" description="PAC" evidence="2">
    <location>
        <begin position="77"/>
        <end position="129"/>
    </location>
</feature>
<dbReference type="InterPro" id="IPR001633">
    <property type="entry name" value="EAL_dom"/>
</dbReference>
<dbReference type="SUPFAM" id="SSF55785">
    <property type="entry name" value="PYP-like sensor domain (PAS domain)"/>
    <property type="match status" value="1"/>
</dbReference>
<dbReference type="InterPro" id="IPR052155">
    <property type="entry name" value="Biofilm_reg_signaling"/>
</dbReference>
<evidence type="ECO:0000259" key="4">
    <source>
        <dbReference type="PROSITE" id="PS50887"/>
    </source>
</evidence>
<organism evidence="5 6">
    <name type="scientific">Capillimicrobium parvum</name>
    <dbReference type="NCBI Taxonomy" id="2884022"/>
    <lineage>
        <taxon>Bacteria</taxon>
        <taxon>Bacillati</taxon>
        <taxon>Actinomycetota</taxon>
        <taxon>Thermoleophilia</taxon>
        <taxon>Solirubrobacterales</taxon>
        <taxon>Capillimicrobiaceae</taxon>
        <taxon>Capillimicrobium</taxon>
    </lineage>
</organism>
<evidence type="ECO:0008006" key="7">
    <source>
        <dbReference type="Google" id="ProtNLM"/>
    </source>
</evidence>
<dbReference type="EMBL" id="CP087164">
    <property type="protein sequence ID" value="UGS37511.1"/>
    <property type="molecule type" value="Genomic_DNA"/>
</dbReference>
<dbReference type="SMART" id="SM00065">
    <property type="entry name" value="GAF"/>
    <property type="match status" value="1"/>
</dbReference>
<dbReference type="PROSITE" id="PS50883">
    <property type="entry name" value="EAL"/>
    <property type="match status" value="1"/>
</dbReference>
<dbReference type="KEGG" id="sbae:DSM104329_03927"/>
<dbReference type="InterPro" id="IPR003018">
    <property type="entry name" value="GAF"/>
</dbReference>
<feature type="domain" description="GGDEF" evidence="4">
    <location>
        <begin position="328"/>
        <end position="462"/>
    </location>
</feature>
<dbReference type="CDD" id="cd01949">
    <property type="entry name" value="GGDEF"/>
    <property type="match status" value="1"/>
</dbReference>
<dbReference type="PROSITE" id="PS50887">
    <property type="entry name" value="GGDEF"/>
    <property type="match status" value="1"/>
</dbReference>
<dbReference type="InterPro" id="IPR035919">
    <property type="entry name" value="EAL_sf"/>
</dbReference>
<dbReference type="InterPro" id="IPR000160">
    <property type="entry name" value="GGDEF_dom"/>
</dbReference>
<dbReference type="PANTHER" id="PTHR44757">
    <property type="entry name" value="DIGUANYLATE CYCLASE DGCP"/>
    <property type="match status" value="1"/>
</dbReference>
<evidence type="ECO:0000259" key="3">
    <source>
        <dbReference type="PROSITE" id="PS50883"/>
    </source>
</evidence>
<dbReference type="InterPro" id="IPR029016">
    <property type="entry name" value="GAF-like_dom_sf"/>
</dbReference>
<dbReference type="SUPFAM" id="SSF141868">
    <property type="entry name" value="EAL domain-like"/>
    <property type="match status" value="1"/>
</dbReference>
<dbReference type="InterPro" id="IPR000014">
    <property type="entry name" value="PAS"/>
</dbReference>
<dbReference type="SUPFAM" id="SSF55073">
    <property type="entry name" value="Nucleotide cyclase"/>
    <property type="match status" value="1"/>
</dbReference>
<dbReference type="SMART" id="SM00091">
    <property type="entry name" value="PAS"/>
    <property type="match status" value="1"/>
</dbReference>
<dbReference type="Gene3D" id="3.30.70.270">
    <property type="match status" value="1"/>
</dbReference>
<dbReference type="SMART" id="SM00052">
    <property type="entry name" value="EAL"/>
    <property type="match status" value="1"/>
</dbReference>
<dbReference type="InterPro" id="IPR043128">
    <property type="entry name" value="Rev_trsase/Diguanyl_cyclase"/>
</dbReference>
<name>A0A9E6Y053_9ACTN</name>
<reference evidence="5" key="1">
    <citation type="journal article" date="2022" name="Int. J. Syst. Evol. Microbiol.">
        <title>Pseudomonas aegrilactucae sp. nov. and Pseudomonas morbosilactucae sp. nov., pathogens causing bacterial rot of lettuce in Japan.</title>
        <authorList>
            <person name="Sawada H."/>
            <person name="Fujikawa T."/>
            <person name="Satou M."/>
        </authorList>
    </citation>
    <scope>NUCLEOTIDE SEQUENCE</scope>
    <source>
        <strain evidence="5">0166_1</strain>
    </source>
</reference>
<keyword evidence="6" id="KW-1185">Reference proteome</keyword>
<evidence type="ECO:0000313" key="6">
    <source>
        <dbReference type="Proteomes" id="UP001162834"/>
    </source>
</evidence>
<accession>A0A9E6Y053</accession>
<gene>
    <name evidence="5" type="ORF">DSM104329_03927</name>
</gene>
<dbReference type="SUPFAM" id="SSF55781">
    <property type="entry name" value="GAF domain-like"/>
    <property type="match status" value="1"/>
</dbReference>